<organism evidence="11 12">
    <name type="scientific">Symbiochloris irregularis</name>
    <dbReference type="NCBI Taxonomy" id="706552"/>
    <lineage>
        <taxon>Eukaryota</taxon>
        <taxon>Viridiplantae</taxon>
        <taxon>Chlorophyta</taxon>
        <taxon>core chlorophytes</taxon>
        <taxon>Trebouxiophyceae</taxon>
        <taxon>Trebouxiales</taxon>
        <taxon>Trebouxiaceae</taxon>
        <taxon>Symbiochloris</taxon>
    </lineage>
</organism>
<evidence type="ECO:0000313" key="12">
    <source>
        <dbReference type="Proteomes" id="UP001465755"/>
    </source>
</evidence>
<gene>
    <name evidence="11" type="ORF">WJX73_000781</name>
</gene>
<dbReference type="SUPFAM" id="SSF53335">
    <property type="entry name" value="S-adenosyl-L-methionine-dependent methyltransferases"/>
    <property type="match status" value="1"/>
</dbReference>
<evidence type="ECO:0000256" key="6">
    <source>
        <dbReference type="ARBA" id="ARBA00022679"/>
    </source>
</evidence>
<evidence type="ECO:0000256" key="9">
    <source>
        <dbReference type="ARBA" id="ARBA00038126"/>
    </source>
</evidence>
<keyword evidence="8" id="KW-0539">Nucleus</keyword>
<dbReference type="Gene3D" id="3.40.50.150">
    <property type="entry name" value="Vaccinia Virus protein VP39"/>
    <property type="match status" value="1"/>
</dbReference>
<evidence type="ECO:0000313" key="11">
    <source>
        <dbReference type="EMBL" id="KAK9805883.1"/>
    </source>
</evidence>
<keyword evidence="12" id="KW-1185">Reference proteome</keyword>
<dbReference type="InterPro" id="IPR029063">
    <property type="entry name" value="SAM-dependent_MTases_sf"/>
</dbReference>
<feature type="region of interest" description="Disordered" evidence="10">
    <location>
        <begin position="156"/>
        <end position="187"/>
    </location>
</feature>
<keyword evidence="4" id="KW-0963">Cytoplasm</keyword>
<sequence length="297" mass="31363">MPKVIGRPTTAKQKIFWSQKVQWPSDLDSIQLTPDLAVRKGNISSAEASTLLKAGEVTASDLLPGRYEGGFKLWECALDLARSLQLNAGAKATSQSLQGHKVIELGCGHGIPGIVALLAGAAVDFQDYNAEVLSRLTCPNVAANCTSSDQAGTSTASAESCFPPEPSAASDAHLGTSGKPPRRSTGPSTRFFAGDWAAMPSFLRSEGLVGTYDLVLSAETIYSQDSLRALHDCILACLKRPHGQALIAAKVHYFGIELGGGVAAFTDLVHRLGTLSAHTMAEGMRLLLPPVERPLLL</sequence>
<dbReference type="Proteomes" id="UP001465755">
    <property type="component" value="Unassembled WGS sequence"/>
</dbReference>
<evidence type="ECO:0000256" key="1">
    <source>
        <dbReference type="ARBA" id="ARBA00004123"/>
    </source>
</evidence>
<evidence type="ECO:0000256" key="8">
    <source>
        <dbReference type="ARBA" id="ARBA00023242"/>
    </source>
</evidence>
<dbReference type="EC" id="2.1.1.85" evidence="3"/>
<dbReference type="AlphaFoldDB" id="A0AAW1PCP9"/>
<keyword evidence="6" id="KW-0808">Transferase</keyword>
<comment type="subcellular location">
    <subcellularLocation>
        <location evidence="2">Cytoplasm</location>
    </subcellularLocation>
    <subcellularLocation>
        <location evidence="1">Nucleus</location>
    </subcellularLocation>
</comment>
<evidence type="ECO:0000256" key="5">
    <source>
        <dbReference type="ARBA" id="ARBA00022603"/>
    </source>
</evidence>
<evidence type="ECO:0000256" key="4">
    <source>
        <dbReference type="ARBA" id="ARBA00022490"/>
    </source>
</evidence>
<dbReference type="GO" id="GO:0018064">
    <property type="term" value="F:protein-L-histidine N-tele-methyltransferase activity"/>
    <property type="evidence" value="ECO:0007669"/>
    <property type="project" value="UniProtKB-EC"/>
</dbReference>
<reference evidence="11 12" key="1">
    <citation type="journal article" date="2024" name="Nat. Commun.">
        <title>Phylogenomics reveals the evolutionary origins of lichenization in chlorophyte algae.</title>
        <authorList>
            <person name="Puginier C."/>
            <person name="Libourel C."/>
            <person name="Otte J."/>
            <person name="Skaloud P."/>
            <person name="Haon M."/>
            <person name="Grisel S."/>
            <person name="Petersen M."/>
            <person name="Berrin J.G."/>
            <person name="Delaux P.M."/>
            <person name="Dal Grande F."/>
            <person name="Keller J."/>
        </authorList>
    </citation>
    <scope>NUCLEOTIDE SEQUENCE [LARGE SCALE GENOMIC DNA]</scope>
    <source>
        <strain evidence="11 12">SAG 2036</strain>
    </source>
</reference>
<dbReference type="PANTHER" id="PTHR14614">
    <property type="entry name" value="HEPATOCELLULAR CARCINOMA-ASSOCIATED ANTIGEN"/>
    <property type="match status" value="1"/>
</dbReference>
<accession>A0AAW1PCP9</accession>
<name>A0AAW1PCP9_9CHLO</name>
<evidence type="ECO:0000256" key="7">
    <source>
        <dbReference type="ARBA" id="ARBA00022691"/>
    </source>
</evidence>
<proteinExistence type="inferred from homology"/>
<dbReference type="GO" id="GO:0005634">
    <property type="term" value="C:nucleus"/>
    <property type="evidence" value="ECO:0007669"/>
    <property type="project" value="UniProtKB-SubCell"/>
</dbReference>
<dbReference type="PANTHER" id="PTHR14614:SF39">
    <property type="entry name" value="HISTIDINE PROTEIN METHYLTRANSFERASE 1 HOMOLOG"/>
    <property type="match status" value="1"/>
</dbReference>
<evidence type="ECO:0000256" key="10">
    <source>
        <dbReference type="SAM" id="MobiDB-lite"/>
    </source>
</evidence>
<dbReference type="Pfam" id="PF10294">
    <property type="entry name" value="Methyltransf_16"/>
    <property type="match status" value="1"/>
</dbReference>
<comment type="similarity">
    <text evidence="9">Belongs to the methyltransferase superfamily. METTL18 family.</text>
</comment>
<comment type="caution">
    <text evidence="11">The sequence shown here is derived from an EMBL/GenBank/DDBJ whole genome shotgun (WGS) entry which is preliminary data.</text>
</comment>
<evidence type="ECO:0000256" key="3">
    <source>
        <dbReference type="ARBA" id="ARBA00012533"/>
    </source>
</evidence>
<keyword evidence="7" id="KW-0949">S-adenosyl-L-methionine</keyword>
<evidence type="ECO:0000256" key="2">
    <source>
        <dbReference type="ARBA" id="ARBA00004496"/>
    </source>
</evidence>
<dbReference type="GO" id="GO:0032259">
    <property type="term" value="P:methylation"/>
    <property type="evidence" value="ECO:0007669"/>
    <property type="project" value="UniProtKB-KW"/>
</dbReference>
<keyword evidence="5" id="KW-0489">Methyltransferase</keyword>
<protein>
    <recommendedName>
        <fullName evidence="3">protein-histidine N-methyltransferase</fullName>
        <ecNumber evidence="3">2.1.1.85</ecNumber>
    </recommendedName>
</protein>
<dbReference type="GO" id="GO:0005737">
    <property type="term" value="C:cytoplasm"/>
    <property type="evidence" value="ECO:0007669"/>
    <property type="project" value="UniProtKB-SubCell"/>
</dbReference>
<dbReference type="EMBL" id="JALJOQ010000040">
    <property type="protein sequence ID" value="KAK9805883.1"/>
    <property type="molecule type" value="Genomic_DNA"/>
</dbReference>
<dbReference type="InterPro" id="IPR019410">
    <property type="entry name" value="Methyltransf_16"/>
</dbReference>